<name>A0A2H5QCF1_CITUN</name>
<evidence type="ECO:0000313" key="1">
    <source>
        <dbReference type="EMBL" id="GAY62241.1"/>
    </source>
</evidence>
<organism evidence="1 2">
    <name type="scientific">Citrus unshiu</name>
    <name type="common">Satsuma mandarin</name>
    <name type="synonym">Citrus nobilis var. unshiu</name>
    <dbReference type="NCBI Taxonomy" id="55188"/>
    <lineage>
        <taxon>Eukaryota</taxon>
        <taxon>Viridiplantae</taxon>
        <taxon>Streptophyta</taxon>
        <taxon>Embryophyta</taxon>
        <taxon>Tracheophyta</taxon>
        <taxon>Spermatophyta</taxon>
        <taxon>Magnoliopsida</taxon>
        <taxon>eudicotyledons</taxon>
        <taxon>Gunneridae</taxon>
        <taxon>Pentapetalae</taxon>
        <taxon>rosids</taxon>
        <taxon>malvids</taxon>
        <taxon>Sapindales</taxon>
        <taxon>Rutaceae</taxon>
        <taxon>Aurantioideae</taxon>
        <taxon>Citrus</taxon>
    </lineage>
</organism>
<dbReference type="Proteomes" id="UP000236630">
    <property type="component" value="Unassembled WGS sequence"/>
</dbReference>
<accession>A0A2H5QCF1</accession>
<comment type="caution">
    <text evidence="1">The sequence shown here is derived from an EMBL/GenBank/DDBJ whole genome shotgun (WGS) entry which is preliminary data.</text>
</comment>
<gene>
    <name evidence="1" type="ORF">CUMW_216190</name>
</gene>
<reference evidence="1 2" key="1">
    <citation type="journal article" date="2017" name="Front. Genet.">
        <title>Draft sequencing of the heterozygous diploid genome of Satsuma (Citrus unshiu Marc.) using a hybrid assembly approach.</title>
        <authorList>
            <person name="Shimizu T."/>
            <person name="Tanizawa Y."/>
            <person name="Mochizuki T."/>
            <person name="Nagasaki H."/>
            <person name="Yoshioka T."/>
            <person name="Toyoda A."/>
            <person name="Fujiyama A."/>
            <person name="Kaminuma E."/>
            <person name="Nakamura Y."/>
        </authorList>
    </citation>
    <scope>NUCLEOTIDE SEQUENCE [LARGE SCALE GENOMIC DNA]</scope>
    <source>
        <strain evidence="2">cv. Miyagawa wase</strain>
    </source>
</reference>
<keyword evidence="2" id="KW-1185">Reference proteome</keyword>
<protein>
    <submittedName>
        <fullName evidence="1">Uncharacterized protein</fullName>
    </submittedName>
</protein>
<dbReference type="EMBL" id="BDQV01000297">
    <property type="protein sequence ID" value="GAY62241.1"/>
    <property type="molecule type" value="Genomic_DNA"/>
</dbReference>
<dbReference type="AlphaFoldDB" id="A0A2H5QCF1"/>
<evidence type="ECO:0000313" key="2">
    <source>
        <dbReference type="Proteomes" id="UP000236630"/>
    </source>
</evidence>
<sequence>MLLPENQRPQLGFIWTPPSTSDKVLLLLNTQNTFQGQIVCSLNNVSYSLPGRGGKNTRPDRTRVLRAG</sequence>
<proteinExistence type="predicted"/>